<dbReference type="RefSeq" id="WP_326836025.1">
    <property type="nucleotide sequence ID" value="NZ_CP142149.1"/>
</dbReference>
<accession>A0ABZ1IFM1</accession>
<keyword evidence="2" id="KW-1185">Reference proteome</keyword>
<evidence type="ECO:0000313" key="1">
    <source>
        <dbReference type="EMBL" id="WSE33226.1"/>
    </source>
</evidence>
<protein>
    <submittedName>
        <fullName evidence="1">Uncharacterized protein</fullName>
    </submittedName>
</protein>
<proteinExistence type="predicted"/>
<evidence type="ECO:0000313" key="2">
    <source>
        <dbReference type="Proteomes" id="UP001330812"/>
    </source>
</evidence>
<gene>
    <name evidence="1" type="ORF">VSH64_14070</name>
</gene>
<name>A0ABZ1IFM1_9PSEU</name>
<dbReference type="Proteomes" id="UP001330812">
    <property type="component" value="Chromosome"/>
</dbReference>
<reference evidence="1 2" key="1">
    <citation type="journal article" date="2015" name="Int. J. Syst. Evol. Microbiol.">
        <title>Amycolatopsis rhabdoformis sp. nov., an actinomycete isolated from a tropical forest soil.</title>
        <authorList>
            <person name="Souza W.R."/>
            <person name="Silva R.E."/>
            <person name="Goodfellow M."/>
            <person name="Busarakam K."/>
            <person name="Figueiro F.S."/>
            <person name="Ferreira D."/>
            <person name="Rodrigues-Filho E."/>
            <person name="Moraes L.A.B."/>
            <person name="Zucchi T.D."/>
        </authorList>
    </citation>
    <scope>NUCLEOTIDE SEQUENCE [LARGE SCALE GENOMIC DNA]</scope>
    <source>
        <strain evidence="1 2">NCIMB 14900</strain>
    </source>
</reference>
<dbReference type="EMBL" id="CP142149">
    <property type="protein sequence ID" value="WSE33226.1"/>
    <property type="molecule type" value="Genomic_DNA"/>
</dbReference>
<organism evidence="1 2">
    <name type="scientific">Amycolatopsis rhabdoformis</name>
    <dbReference type="NCBI Taxonomy" id="1448059"/>
    <lineage>
        <taxon>Bacteria</taxon>
        <taxon>Bacillati</taxon>
        <taxon>Actinomycetota</taxon>
        <taxon>Actinomycetes</taxon>
        <taxon>Pseudonocardiales</taxon>
        <taxon>Pseudonocardiaceae</taxon>
        <taxon>Amycolatopsis</taxon>
    </lineage>
</organism>
<sequence>MSSLDRLQDDTTRWGKLGCVNVDPPRPLTTRERATLDLLLSPDFPGAEELRSQVSSAVVVGRCDCGCPTIDFQVDAAAPPARVPWRLAPSELETLPTGGEPPDQVMLFVEDGRLSCLEYVAFDQRPAQWPDPRSMRVVGP</sequence>